<reference evidence="1 2" key="2">
    <citation type="submission" date="2018-11" db="EMBL/GenBank/DDBJ databases">
        <authorList>
            <consortium name="Pathogen Informatics"/>
        </authorList>
    </citation>
    <scope>NUCLEOTIDE SEQUENCE [LARGE SCALE GENOMIC DNA]</scope>
    <source>
        <strain evidence="1 2">MHpl1</strain>
    </source>
</reference>
<gene>
    <name evidence="1" type="ORF">HPLM_LOCUS12801</name>
</gene>
<dbReference type="Proteomes" id="UP000268014">
    <property type="component" value="Unassembled WGS sequence"/>
</dbReference>
<keyword evidence="2" id="KW-1185">Reference proteome</keyword>
<evidence type="ECO:0000313" key="3">
    <source>
        <dbReference type="WBParaSite" id="HPLM_0001280901-mRNA-1"/>
    </source>
</evidence>
<sequence length="84" mass="9321">MNARCQTNTKTTAIAWSDFFTTPQQKECCASFPSTMHCPGTNGDVAGARRESMINDGRIGDTGDRCPWVEVLQWQVVTHACLRL</sequence>
<proteinExistence type="predicted"/>
<dbReference type="EMBL" id="UZAF01017979">
    <property type="protein sequence ID" value="VDO46756.1"/>
    <property type="molecule type" value="Genomic_DNA"/>
</dbReference>
<dbReference type="WBParaSite" id="HPLM_0001280901-mRNA-1">
    <property type="protein sequence ID" value="HPLM_0001280901-mRNA-1"/>
    <property type="gene ID" value="HPLM_0001280901"/>
</dbReference>
<dbReference type="AlphaFoldDB" id="A0A0N4WNF0"/>
<reference evidence="3" key="1">
    <citation type="submission" date="2017-02" db="UniProtKB">
        <authorList>
            <consortium name="WormBaseParasite"/>
        </authorList>
    </citation>
    <scope>IDENTIFICATION</scope>
</reference>
<organism evidence="3">
    <name type="scientific">Haemonchus placei</name>
    <name type="common">Barber's pole worm</name>
    <dbReference type="NCBI Taxonomy" id="6290"/>
    <lineage>
        <taxon>Eukaryota</taxon>
        <taxon>Metazoa</taxon>
        <taxon>Ecdysozoa</taxon>
        <taxon>Nematoda</taxon>
        <taxon>Chromadorea</taxon>
        <taxon>Rhabditida</taxon>
        <taxon>Rhabditina</taxon>
        <taxon>Rhabditomorpha</taxon>
        <taxon>Strongyloidea</taxon>
        <taxon>Trichostrongylidae</taxon>
        <taxon>Haemonchus</taxon>
    </lineage>
</organism>
<accession>A0A0N4WNF0</accession>
<evidence type="ECO:0000313" key="2">
    <source>
        <dbReference type="Proteomes" id="UP000268014"/>
    </source>
</evidence>
<protein>
    <submittedName>
        <fullName evidence="1 3">Uncharacterized protein</fullName>
    </submittedName>
</protein>
<evidence type="ECO:0000313" key="1">
    <source>
        <dbReference type="EMBL" id="VDO46756.1"/>
    </source>
</evidence>
<name>A0A0N4WNF0_HAEPC</name>